<keyword evidence="3 4" id="KW-0408">Iron</keyword>
<dbReference type="Gene3D" id="1.10.760.10">
    <property type="entry name" value="Cytochrome c-like domain"/>
    <property type="match status" value="1"/>
</dbReference>
<dbReference type="AlphaFoldDB" id="A0A2M6U6K6"/>
<keyword evidence="1 4" id="KW-0349">Heme</keyword>
<feature type="domain" description="Cytochrome c" evidence="6">
    <location>
        <begin position="26"/>
        <end position="105"/>
    </location>
</feature>
<dbReference type="RefSeq" id="WP_100175414.1">
    <property type="nucleotide sequence ID" value="NZ_LFJC01000003.1"/>
</dbReference>
<evidence type="ECO:0000256" key="2">
    <source>
        <dbReference type="ARBA" id="ARBA00022723"/>
    </source>
</evidence>
<evidence type="ECO:0000259" key="6">
    <source>
        <dbReference type="PROSITE" id="PS51007"/>
    </source>
</evidence>
<keyword evidence="5" id="KW-0732">Signal</keyword>
<organism evidence="7 8">
    <name type="scientific">Bradyrhizobium nitroreducens</name>
    <dbReference type="NCBI Taxonomy" id="709803"/>
    <lineage>
        <taxon>Bacteria</taxon>
        <taxon>Pseudomonadati</taxon>
        <taxon>Pseudomonadota</taxon>
        <taxon>Alphaproteobacteria</taxon>
        <taxon>Hyphomicrobiales</taxon>
        <taxon>Nitrobacteraceae</taxon>
        <taxon>Bradyrhizobium</taxon>
    </lineage>
</organism>
<dbReference type="GO" id="GO:0020037">
    <property type="term" value="F:heme binding"/>
    <property type="evidence" value="ECO:0007669"/>
    <property type="project" value="InterPro"/>
</dbReference>
<dbReference type="InterPro" id="IPR009056">
    <property type="entry name" value="Cyt_c-like_dom"/>
</dbReference>
<evidence type="ECO:0000313" key="7">
    <source>
        <dbReference type="EMBL" id="PIT00198.1"/>
    </source>
</evidence>
<evidence type="ECO:0000256" key="1">
    <source>
        <dbReference type="ARBA" id="ARBA00022617"/>
    </source>
</evidence>
<evidence type="ECO:0000256" key="3">
    <source>
        <dbReference type="ARBA" id="ARBA00023004"/>
    </source>
</evidence>
<dbReference type="EMBL" id="LFJC01000003">
    <property type="protein sequence ID" value="PIT00198.1"/>
    <property type="molecule type" value="Genomic_DNA"/>
</dbReference>
<dbReference type="InterPro" id="IPR036909">
    <property type="entry name" value="Cyt_c-like_dom_sf"/>
</dbReference>
<proteinExistence type="predicted"/>
<keyword evidence="2 4" id="KW-0479">Metal-binding</keyword>
<evidence type="ECO:0000313" key="8">
    <source>
        <dbReference type="Proteomes" id="UP000228930"/>
    </source>
</evidence>
<dbReference type="PROSITE" id="PS51007">
    <property type="entry name" value="CYTC"/>
    <property type="match status" value="1"/>
</dbReference>
<protein>
    <submittedName>
        <fullName evidence="7">Cytochrome C552</fullName>
    </submittedName>
</protein>
<dbReference type="GO" id="GO:0009055">
    <property type="term" value="F:electron transfer activity"/>
    <property type="evidence" value="ECO:0007669"/>
    <property type="project" value="InterPro"/>
</dbReference>
<dbReference type="Pfam" id="PF13442">
    <property type="entry name" value="Cytochrome_CBB3"/>
    <property type="match status" value="1"/>
</dbReference>
<accession>A0A2M6U6K6</accession>
<name>A0A2M6U6K6_9BRAD</name>
<keyword evidence="8" id="KW-1185">Reference proteome</keyword>
<dbReference type="Proteomes" id="UP000228930">
    <property type="component" value="Unassembled WGS sequence"/>
</dbReference>
<evidence type="ECO:0000256" key="4">
    <source>
        <dbReference type="PROSITE-ProRule" id="PRU00433"/>
    </source>
</evidence>
<gene>
    <name evidence="7" type="ORF">TSA1_05040</name>
</gene>
<feature type="chain" id="PRO_5014772969" evidence="5">
    <location>
        <begin position="26"/>
        <end position="105"/>
    </location>
</feature>
<sequence length="105" mass="11175">MRQHLRRICLLLAAASGVGSSSALAADADHGADLAKRWCASCHVVANGQTQASADVPSFASVARKPDFSPERLAFFLLDPHPKMPNFPLSRTEAGDIAAYIATLR</sequence>
<reference evidence="7 8" key="1">
    <citation type="submission" date="2015-06" db="EMBL/GenBank/DDBJ databases">
        <title>Comparative genome analysis of nirS-carrying Bradyrhizobium sp. strains.</title>
        <authorList>
            <person name="Ishii S."/>
            <person name="Jang J."/>
            <person name="Nishizawa T."/>
            <person name="Senoo K."/>
        </authorList>
    </citation>
    <scope>NUCLEOTIDE SEQUENCE [LARGE SCALE GENOMIC DNA]</scope>
    <source>
        <strain evidence="7 8">TSA1</strain>
    </source>
</reference>
<dbReference type="SUPFAM" id="SSF46626">
    <property type="entry name" value="Cytochrome c"/>
    <property type="match status" value="1"/>
</dbReference>
<evidence type="ECO:0000256" key="5">
    <source>
        <dbReference type="SAM" id="SignalP"/>
    </source>
</evidence>
<feature type="signal peptide" evidence="5">
    <location>
        <begin position="1"/>
        <end position="25"/>
    </location>
</feature>
<comment type="caution">
    <text evidence="7">The sequence shown here is derived from an EMBL/GenBank/DDBJ whole genome shotgun (WGS) entry which is preliminary data.</text>
</comment>
<dbReference type="GO" id="GO:0046872">
    <property type="term" value="F:metal ion binding"/>
    <property type="evidence" value="ECO:0007669"/>
    <property type="project" value="UniProtKB-KW"/>
</dbReference>